<dbReference type="InterPro" id="IPR011990">
    <property type="entry name" value="TPR-like_helical_dom_sf"/>
</dbReference>
<dbReference type="STRING" id="1577474.GA0111570_11115"/>
<proteinExistence type="predicted"/>
<accession>A0A1G6HK03</accession>
<dbReference type="AlphaFoldDB" id="A0A1G6HK03"/>
<sequence length="107" mass="11331">MTEVEASSGGAVSLAEERAAYTAAAEAGDTDAMYNPGVLLADVLDPPDLAQARHWYTTAAGPIDAIESLRNLPLVLVSAYDLMFRGGYDLMCRSVPTSWPLARPLCG</sequence>
<evidence type="ECO:0000313" key="1">
    <source>
        <dbReference type="EMBL" id="SDB94493.1"/>
    </source>
</evidence>
<evidence type="ECO:0000313" key="2">
    <source>
        <dbReference type="Proteomes" id="UP000199086"/>
    </source>
</evidence>
<dbReference type="SUPFAM" id="SSF81901">
    <property type="entry name" value="HCP-like"/>
    <property type="match status" value="1"/>
</dbReference>
<evidence type="ECO:0008006" key="3">
    <source>
        <dbReference type="Google" id="ProtNLM"/>
    </source>
</evidence>
<organism evidence="1 2">
    <name type="scientific">Raineyella antarctica</name>
    <dbReference type="NCBI Taxonomy" id="1577474"/>
    <lineage>
        <taxon>Bacteria</taxon>
        <taxon>Bacillati</taxon>
        <taxon>Actinomycetota</taxon>
        <taxon>Actinomycetes</taxon>
        <taxon>Propionibacteriales</taxon>
        <taxon>Propionibacteriaceae</taxon>
        <taxon>Raineyella</taxon>
    </lineage>
</organism>
<name>A0A1G6HK03_9ACTN</name>
<gene>
    <name evidence="1" type="ORF">GA0111570_11115</name>
</gene>
<dbReference type="EMBL" id="FMYF01000011">
    <property type="protein sequence ID" value="SDB94493.1"/>
    <property type="molecule type" value="Genomic_DNA"/>
</dbReference>
<dbReference type="Gene3D" id="1.25.40.10">
    <property type="entry name" value="Tetratricopeptide repeat domain"/>
    <property type="match status" value="1"/>
</dbReference>
<reference evidence="1 2" key="1">
    <citation type="submission" date="2016-06" db="EMBL/GenBank/DDBJ databases">
        <authorList>
            <person name="Olsen C.W."/>
            <person name="Carey S."/>
            <person name="Hinshaw L."/>
            <person name="Karasin A.I."/>
        </authorList>
    </citation>
    <scope>NUCLEOTIDE SEQUENCE [LARGE SCALE GENOMIC DNA]</scope>
    <source>
        <strain evidence="1 2">LZ-22</strain>
    </source>
</reference>
<protein>
    <recommendedName>
        <fullName evidence="3">Sel1 repeat-containing protein</fullName>
    </recommendedName>
</protein>
<keyword evidence="2" id="KW-1185">Reference proteome</keyword>
<dbReference type="Proteomes" id="UP000199086">
    <property type="component" value="Unassembled WGS sequence"/>
</dbReference>
<dbReference type="RefSeq" id="WP_092612611.1">
    <property type="nucleotide sequence ID" value="NZ_FMYF01000011.1"/>
</dbReference>